<dbReference type="PROSITE" id="PS51272">
    <property type="entry name" value="SLH"/>
    <property type="match status" value="1"/>
</dbReference>
<accession>A0ABV8SEN6</accession>
<sequence length="296" mass="32780">MTQMRKPLLLLMLAAVFSLLLSSSAFAHGKDHEKNNHKPHYQGNSGITNAAAVSMIVKGLDLNINHIRFVKQPLASDYYTKVKDNASYAQDFIIARFNGLDLPKDINPSAKVSREQFAHWLFGAFSHKGDFSWIAMYVEIADAKQISSAYMNSIQKLLLSKIATLDSKQKFNPKSPVTRSAAETMINRTVKFIKENSPVYVPENPVLNNAKLTTEKVTDNISKVTVTVTVPHPGYGIEITGIQFSKGQAVIQYRAVLPNPDMMYPQMLKDISVSTYISSEFTPVLGEAQPAAPFPG</sequence>
<dbReference type="InterPro" id="IPR001119">
    <property type="entry name" value="SLH_dom"/>
</dbReference>
<organism evidence="3 4">
    <name type="scientific">Cohnella boryungensis</name>
    <dbReference type="NCBI Taxonomy" id="768479"/>
    <lineage>
        <taxon>Bacteria</taxon>
        <taxon>Bacillati</taxon>
        <taxon>Bacillota</taxon>
        <taxon>Bacilli</taxon>
        <taxon>Bacillales</taxon>
        <taxon>Paenibacillaceae</taxon>
        <taxon>Cohnella</taxon>
    </lineage>
</organism>
<dbReference type="EMBL" id="JBHSED010000040">
    <property type="protein sequence ID" value="MFC4305690.1"/>
    <property type="molecule type" value="Genomic_DNA"/>
</dbReference>
<evidence type="ECO:0000256" key="1">
    <source>
        <dbReference type="SAM" id="SignalP"/>
    </source>
</evidence>
<comment type="caution">
    <text evidence="3">The sequence shown here is derived from an EMBL/GenBank/DDBJ whole genome shotgun (WGS) entry which is preliminary data.</text>
</comment>
<keyword evidence="1" id="KW-0732">Signal</keyword>
<keyword evidence="4" id="KW-1185">Reference proteome</keyword>
<dbReference type="RefSeq" id="WP_204601277.1">
    <property type="nucleotide sequence ID" value="NZ_JBHSED010000040.1"/>
</dbReference>
<reference evidence="4" key="1">
    <citation type="journal article" date="2019" name="Int. J. Syst. Evol. Microbiol.">
        <title>The Global Catalogue of Microorganisms (GCM) 10K type strain sequencing project: providing services to taxonomists for standard genome sequencing and annotation.</title>
        <authorList>
            <consortium name="The Broad Institute Genomics Platform"/>
            <consortium name="The Broad Institute Genome Sequencing Center for Infectious Disease"/>
            <person name="Wu L."/>
            <person name="Ma J."/>
        </authorList>
    </citation>
    <scope>NUCLEOTIDE SEQUENCE [LARGE SCALE GENOMIC DNA]</scope>
    <source>
        <strain evidence="4">CGMCC 4.1641</strain>
    </source>
</reference>
<dbReference type="Pfam" id="PF00395">
    <property type="entry name" value="SLH"/>
    <property type="match status" value="1"/>
</dbReference>
<protein>
    <submittedName>
        <fullName evidence="3">S-layer homology domain-containing protein</fullName>
    </submittedName>
</protein>
<evidence type="ECO:0000259" key="2">
    <source>
        <dbReference type="PROSITE" id="PS51272"/>
    </source>
</evidence>
<gene>
    <name evidence="3" type="ORF">ACFO1S_19860</name>
</gene>
<evidence type="ECO:0000313" key="4">
    <source>
        <dbReference type="Proteomes" id="UP001595755"/>
    </source>
</evidence>
<evidence type="ECO:0000313" key="3">
    <source>
        <dbReference type="EMBL" id="MFC4305690.1"/>
    </source>
</evidence>
<feature type="chain" id="PRO_5045495630" evidence="1">
    <location>
        <begin position="28"/>
        <end position="296"/>
    </location>
</feature>
<name>A0ABV8SEN6_9BACL</name>
<feature type="domain" description="SLH" evidence="2">
    <location>
        <begin position="137"/>
        <end position="200"/>
    </location>
</feature>
<feature type="signal peptide" evidence="1">
    <location>
        <begin position="1"/>
        <end position="27"/>
    </location>
</feature>
<dbReference type="Proteomes" id="UP001595755">
    <property type="component" value="Unassembled WGS sequence"/>
</dbReference>
<proteinExistence type="predicted"/>